<dbReference type="PROSITE" id="PS50048">
    <property type="entry name" value="ZN2_CY6_FUNGAL_2"/>
    <property type="match status" value="1"/>
</dbReference>
<accession>A0A9P4K7E8</accession>
<dbReference type="Proteomes" id="UP000800093">
    <property type="component" value="Unassembled WGS sequence"/>
</dbReference>
<protein>
    <recommendedName>
        <fullName evidence="4">Zn(2)-C6 fungal-type domain-containing protein</fullName>
    </recommendedName>
</protein>
<dbReference type="InterPro" id="IPR036864">
    <property type="entry name" value="Zn2-C6_fun-type_DNA-bd_sf"/>
</dbReference>
<comment type="caution">
    <text evidence="5">The sequence shown here is derived from an EMBL/GenBank/DDBJ whole genome shotgun (WGS) entry which is preliminary data.</text>
</comment>
<dbReference type="InterPro" id="IPR021858">
    <property type="entry name" value="Fun_TF"/>
</dbReference>
<evidence type="ECO:0000256" key="2">
    <source>
        <dbReference type="ARBA" id="ARBA00023242"/>
    </source>
</evidence>
<reference evidence="6" key="1">
    <citation type="journal article" date="2020" name="Stud. Mycol.">
        <title>101 Dothideomycetes genomes: A test case for predicting lifestyles and emergence of pathogens.</title>
        <authorList>
            <person name="Haridas S."/>
            <person name="Albert R."/>
            <person name="Binder M."/>
            <person name="Bloem J."/>
            <person name="LaButti K."/>
            <person name="Salamov A."/>
            <person name="Andreopoulos B."/>
            <person name="Baker S."/>
            <person name="Barry K."/>
            <person name="Bills G."/>
            <person name="Bluhm B."/>
            <person name="Cannon C."/>
            <person name="Castanera R."/>
            <person name="Culley D."/>
            <person name="Daum C."/>
            <person name="Ezra D."/>
            <person name="Gonzalez J."/>
            <person name="Henrissat B."/>
            <person name="Kuo A."/>
            <person name="Liang C."/>
            <person name="Lipzen A."/>
            <person name="Lutzoni F."/>
            <person name="Magnuson J."/>
            <person name="Mondo S."/>
            <person name="Nolan M."/>
            <person name="Ohm R."/>
            <person name="Pangilinan J."/>
            <person name="Park H.-J."/>
            <person name="Ramirez L."/>
            <person name="Alfaro M."/>
            <person name="Sun H."/>
            <person name="Tritt A."/>
            <person name="Yoshinaga Y."/>
            <person name="Zwiers L.-H."/>
            <person name="Turgeon B."/>
            <person name="Goodwin S."/>
            <person name="Spatafora J."/>
            <person name="Crous P."/>
            <person name="Grigoriev I."/>
        </authorList>
    </citation>
    <scope>NUCLEOTIDE SEQUENCE [LARGE SCALE GENOMIC DNA]</scope>
    <source>
        <strain evidence="6">CBS 304.66</strain>
    </source>
</reference>
<dbReference type="InterPro" id="IPR001138">
    <property type="entry name" value="Zn2Cys6_DnaBD"/>
</dbReference>
<dbReference type="GO" id="GO:0045944">
    <property type="term" value="P:positive regulation of transcription by RNA polymerase II"/>
    <property type="evidence" value="ECO:0007669"/>
    <property type="project" value="TreeGrafter"/>
</dbReference>
<keyword evidence="6" id="KW-1185">Reference proteome</keyword>
<dbReference type="Gene3D" id="4.10.240.10">
    <property type="entry name" value="Zn(2)-C6 fungal-type DNA-binding domain"/>
    <property type="match status" value="1"/>
</dbReference>
<organism evidence="5 6">
    <name type="scientific">Lojkania enalia</name>
    <dbReference type="NCBI Taxonomy" id="147567"/>
    <lineage>
        <taxon>Eukaryota</taxon>
        <taxon>Fungi</taxon>
        <taxon>Dikarya</taxon>
        <taxon>Ascomycota</taxon>
        <taxon>Pezizomycotina</taxon>
        <taxon>Dothideomycetes</taxon>
        <taxon>Pleosporomycetidae</taxon>
        <taxon>Pleosporales</taxon>
        <taxon>Pleosporales incertae sedis</taxon>
        <taxon>Lojkania</taxon>
    </lineage>
</organism>
<evidence type="ECO:0000313" key="6">
    <source>
        <dbReference type="Proteomes" id="UP000800093"/>
    </source>
</evidence>
<feature type="region of interest" description="Disordered" evidence="3">
    <location>
        <begin position="74"/>
        <end position="102"/>
    </location>
</feature>
<dbReference type="GO" id="GO:0008270">
    <property type="term" value="F:zinc ion binding"/>
    <property type="evidence" value="ECO:0007669"/>
    <property type="project" value="InterPro"/>
</dbReference>
<evidence type="ECO:0000256" key="1">
    <source>
        <dbReference type="ARBA" id="ARBA00004123"/>
    </source>
</evidence>
<dbReference type="Pfam" id="PF11951">
    <property type="entry name" value="Fungal_trans_2"/>
    <property type="match status" value="1"/>
</dbReference>
<dbReference type="GO" id="GO:0005634">
    <property type="term" value="C:nucleus"/>
    <property type="evidence" value="ECO:0007669"/>
    <property type="project" value="UniProtKB-SubCell"/>
</dbReference>
<name>A0A9P4K7E8_9PLEO</name>
<dbReference type="GO" id="GO:0000981">
    <property type="term" value="F:DNA-binding transcription factor activity, RNA polymerase II-specific"/>
    <property type="evidence" value="ECO:0007669"/>
    <property type="project" value="InterPro"/>
</dbReference>
<gene>
    <name evidence="5" type="ORF">CC78DRAFT_617173</name>
</gene>
<dbReference type="AlphaFoldDB" id="A0A9P4K7E8"/>
<proteinExistence type="predicted"/>
<dbReference type="SUPFAM" id="SSF57701">
    <property type="entry name" value="Zn2/Cys6 DNA-binding domain"/>
    <property type="match status" value="1"/>
</dbReference>
<evidence type="ECO:0000313" key="5">
    <source>
        <dbReference type="EMBL" id="KAF2263977.1"/>
    </source>
</evidence>
<dbReference type="Pfam" id="PF00172">
    <property type="entry name" value="Zn_clus"/>
    <property type="match status" value="1"/>
</dbReference>
<feature type="domain" description="Zn(2)-C6 fungal-type" evidence="4">
    <location>
        <begin position="26"/>
        <end position="50"/>
    </location>
</feature>
<keyword evidence="2" id="KW-0539">Nucleus</keyword>
<evidence type="ECO:0000256" key="3">
    <source>
        <dbReference type="SAM" id="MobiDB-lite"/>
    </source>
</evidence>
<dbReference type="CDD" id="cd00067">
    <property type="entry name" value="GAL4"/>
    <property type="match status" value="1"/>
</dbReference>
<dbReference type="PANTHER" id="PTHR37534:SF9">
    <property type="entry name" value="ZN(II)2CYS6 TRANSCRIPTION FACTOR (EUROFUNG)"/>
    <property type="match status" value="1"/>
</dbReference>
<dbReference type="EMBL" id="ML986620">
    <property type="protein sequence ID" value="KAF2263977.1"/>
    <property type="molecule type" value="Genomic_DNA"/>
</dbReference>
<dbReference type="OrthoDB" id="4525710at2759"/>
<dbReference type="GO" id="GO:0000976">
    <property type="term" value="F:transcription cis-regulatory region binding"/>
    <property type="evidence" value="ECO:0007669"/>
    <property type="project" value="TreeGrafter"/>
</dbReference>
<comment type="subcellular location">
    <subcellularLocation>
        <location evidence="1">Nucleus</location>
    </subcellularLocation>
</comment>
<evidence type="ECO:0000259" key="4">
    <source>
        <dbReference type="PROSITE" id="PS50048"/>
    </source>
</evidence>
<dbReference type="CDD" id="cd12148">
    <property type="entry name" value="fungal_TF_MHR"/>
    <property type="match status" value="1"/>
</dbReference>
<sequence length="512" mass="57412">MADTAPLKKKRRGGPRRKTGWFNYTCKSRHSRCDEKKPVCSNCERLNLECKPSDFIAPSTYSIAVNITQLDSKTDENIPSTNASEEPNPTTITTQPEHSTLLPNPEPASTWEIFKTHIPGFDLISDDSPPTTVLSNLILPTPAPAPPFPPPTRSPSVAVNLTPESVHLLQTYLRTVAIYQDLTDFSQTYQLHIPRLIPSSPLLYHCICALTAKSLARVRSRQNASWEPVARWHYGEALRQLIAALNGPCQQHCLTATIVLSAYEIFVSLGQEHRRHFLGAYALIKARGISAQSAGIDGANFWIYVRHEIGVALATERPLMLGPDEWGVKFEEEETREDVLARQVLWILARAINLVYGEDGETDAGKGRRGEMLTELEEWRAGLSESFAGIPYGEEDDEGFRKVYFTVTAAAAAAFWYHITHILLYAEPTLQDEAYIDHIQDQAMRAANVVISDFPDSFRVFATHGLYYAAKHITGIARKARLWNIMNDVEAQLGYHTKTLVKRLQELEERGS</sequence>
<dbReference type="PANTHER" id="PTHR37534">
    <property type="entry name" value="TRANSCRIPTIONAL ACTIVATOR PROTEIN UGA3"/>
    <property type="match status" value="1"/>
</dbReference>